<dbReference type="SUPFAM" id="SSF56112">
    <property type="entry name" value="Protein kinase-like (PK-like)"/>
    <property type="match status" value="1"/>
</dbReference>
<proteinExistence type="inferred from homology"/>
<evidence type="ECO:0000256" key="2">
    <source>
        <dbReference type="ARBA" id="ARBA00022679"/>
    </source>
</evidence>
<dbReference type="Pfam" id="PF01636">
    <property type="entry name" value="APH"/>
    <property type="match status" value="1"/>
</dbReference>
<gene>
    <name evidence="9" type="ORF">O4J56_26845</name>
</gene>
<keyword evidence="6 7" id="KW-0046">Antibiotic resistance</keyword>
<keyword evidence="4 7" id="KW-0418">Kinase</keyword>
<evidence type="ECO:0000256" key="6">
    <source>
        <dbReference type="ARBA" id="ARBA00023251"/>
    </source>
</evidence>
<keyword evidence="10" id="KW-1185">Reference proteome</keyword>
<dbReference type="EMBL" id="JAQFWQ010000113">
    <property type="protein sequence ID" value="MDA2814296.1"/>
    <property type="molecule type" value="Genomic_DNA"/>
</dbReference>
<evidence type="ECO:0000259" key="8">
    <source>
        <dbReference type="Pfam" id="PF01636"/>
    </source>
</evidence>
<dbReference type="CDD" id="cd05150">
    <property type="entry name" value="APH"/>
    <property type="match status" value="1"/>
</dbReference>
<keyword evidence="5 7" id="KW-0067">ATP-binding</keyword>
<evidence type="ECO:0000313" key="10">
    <source>
        <dbReference type="Proteomes" id="UP001527866"/>
    </source>
</evidence>
<keyword evidence="2 7" id="KW-0808">Transferase</keyword>
<dbReference type="PANTHER" id="PTHR21310:SF41">
    <property type="entry name" value="3'-PHOSPHOTRANSFERASE, PUTATIVE-RELATED"/>
    <property type="match status" value="1"/>
</dbReference>
<evidence type="ECO:0000256" key="3">
    <source>
        <dbReference type="ARBA" id="ARBA00022741"/>
    </source>
</evidence>
<name>A0ABT4UC20_9ACTN</name>
<evidence type="ECO:0000313" key="9">
    <source>
        <dbReference type="EMBL" id="MDA2814296.1"/>
    </source>
</evidence>
<evidence type="ECO:0000256" key="7">
    <source>
        <dbReference type="PIRNR" id="PIRNR000706"/>
    </source>
</evidence>
<accession>A0ABT4UC20</accession>
<evidence type="ECO:0000256" key="1">
    <source>
        <dbReference type="ARBA" id="ARBA00006219"/>
    </source>
</evidence>
<dbReference type="NCBIfam" id="NF033068">
    <property type="entry name" value="APH_3p"/>
    <property type="match status" value="1"/>
</dbReference>
<dbReference type="InterPro" id="IPR002575">
    <property type="entry name" value="Aminoglycoside_PTrfase"/>
</dbReference>
<comment type="caution">
    <text evidence="9">The sequence shown here is derived from an EMBL/GenBank/DDBJ whole genome shotgun (WGS) entry which is preliminary data.</text>
</comment>
<feature type="domain" description="Aminoglycoside phosphotransferase" evidence="8">
    <location>
        <begin position="18"/>
        <end position="256"/>
    </location>
</feature>
<evidence type="ECO:0000256" key="4">
    <source>
        <dbReference type="ARBA" id="ARBA00022777"/>
    </source>
</evidence>
<dbReference type="InterPro" id="IPR051678">
    <property type="entry name" value="AGP_Transferase"/>
</dbReference>
<organism evidence="9 10">
    <name type="scientific">Nocardiopsis endophytica</name>
    <dbReference type="NCBI Taxonomy" id="3018445"/>
    <lineage>
        <taxon>Bacteria</taxon>
        <taxon>Bacillati</taxon>
        <taxon>Actinomycetota</taxon>
        <taxon>Actinomycetes</taxon>
        <taxon>Streptosporangiales</taxon>
        <taxon>Nocardiopsidaceae</taxon>
        <taxon>Nocardiopsis</taxon>
    </lineage>
</organism>
<sequence length="264" mass="29127">MIETVRRRLRRRHLLYRWTPVAGGGSGDRVWRLTGRGRATLYAKIGTDPAALRAEAERARWLIGAGVAAPDPLEVGEDGGTGWLVSAQVPGRPASGDWPAHLRAPVVAAVARLARRLHDLPADRCPFPRGLEHTLAQARQNVRAGRVDPDDFDDERRGMSARQALEELERSVPAEPEEDRVVCHGDLTLDNVLVDPATLEWTGVVDPGRLGVADRHLDLALALRDLEGDPGWGPSFARAFAHHYGDDRIAPGRLAFYRLLDEFF</sequence>
<reference evidence="9 10" key="1">
    <citation type="submission" date="2023-01" db="EMBL/GenBank/DDBJ databases">
        <title>Draft genome sequence of Nocardiopsis sp. RSe5-2 isolated from halophytes.</title>
        <authorList>
            <person name="Duangmal K."/>
            <person name="Chantavorakit T."/>
        </authorList>
    </citation>
    <scope>NUCLEOTIDE SEQUENCE [LARGE SCALE GENOMIC DNA]</scope>
    <source>
        <strain evidence="9 10">RSe5-2</strain>
    </source>
</reference>
<dbReference type="Gene3D" id="3.30.200.20">
    <property type="entry name" value="Phosphorylase Kinase, domain 1"/>
    <property type="match status" value="1"/>
</dbReference>
<dbReference type="PANTHER" id="PTHR21310">
    <property type="entry name" value="AMINOGLYCOSIDE PHOSPHOTRANSFERASE-RELATED-RELATED"/>
    <property type="match status" value="1"/>
</dbReference>
<keyword evidence="3 7" id="KW-0547">Nucleotide-binding</keyword>
<comment type="similarity">
    <text evidence="1 7">Belongs to the aminoglycoside phosphotransferase family.</text>
</comment>
<dbReference type="PIRSF" id="PIRSF000706">
    <property type="entry name" value="Kanamycin_kin"/>
    <property type="match status" value="1"/>
</dbReference>
<dbReference type="Gene3D" id="3.90.1200.10">
    <property type="match status" value="1"/>
</dbReference>
<dbReference type="Proteomes" id="UP001527866">
    <property type="component" value="Unassembled WGS sequence"/>
</dbReference>
<evidence type="ECO:0000256" key="5">
    <source>
        <dbReference type="ARBA" id="ARBA00022840"/>
    </source>
</evidence>
<dbReference type="InterPro" id="IPR024165">
    <property type="entry name" value="Kan/Strep_kinase"/>
</dbReference>
<protein>
    <submittedName>
        <fullName evidence="9">Aminoglycoside 3'-phosphotransferase</fullName>
    </submittedName>
</protein>
<dbReference type="InterPro" id="IPR011009">
    <property type="entry name" value="Kinase-like_dom_sf"/>
</dbReference>